<dbReference type="VEuPathDB" id="FungiDB:PYU1_G004511"/>
<name>K3WHT0_GLOUD</name>
<feature type="region of interest" description="Disordered" evidence="1">
    <location>
        <begin position="128"/>
        <end position="157"/>
    </location>
</feature>
<evidence type="ECO:0000313" key="2">
    <source>
        <dbReference type="EnsemblProtists" id="PYU1_T004522"/>
    </source>
</evidence>
<dbReference type="eggNOG" id="KOG0922">
    <property type="taxonomic scope" value="Eukaryota"/>
</dbReference>
<dbReference type="InterPro" id="IPR049588">
    <property type="entry name" value="DHX8_GH2-like"/>
</dbReference>
<dbReference type="STRING" id="431595.K3WHT0"/>
<proteinExistence type="predicted"/>
<reference evidence="2" key="3">
    <citation type="submission" date="2015-02" db="UniProtKB">
        <authorList>
            <consortium name="EnsemblProtists"/>
        </authorList>
    </citation>
    <scope>IDENTIFICATION</scope>
    <source>
        <strain evidence="2">DAOM BR144</strain>
    </source>
</reference>
<reference evidence="3" key="2">
    <citation type="submission" date="2010-04" db="EMBL/GenBank/DDBJ databases">
        <authorList>
            <person name="Buell R."/>
            <person name="Hamilton J."/>
            <person name="Hostetler J."/>
        </authorList>
    </citation>
    <scope>NUCLEOTIDE SEQUENCE [LARGE SCALE GENOMIC DNA]</scope>
    <source>
        <strain evidence="3">DAOM:BR144</strain>
    </source>
</reference>
<keyword evidence="3" id="KW-1185">Reference proteome</keyword>
<dbReference type="AlphaFoldDB" id="K3WHT0"/>
<sequence length="243" mass="25935">MEKLQELSLVSKICMELENHLGMSDKTLAEFIIEMVRESATSARFLAAIKENDLPLQPSLAENLYRIVNTMAPRKPSNGKGKATSGGGASARSQGSKKYDIGDDEQLTAKDIAGADIVDDEIDIAKQKQRGGHAIDEYDSLTQDSEEAERQSEGTETEAAMIGIVAEAAARVPDRRITIAATVDVAMGTTGVMIGIILGIRDAEMTATNLDAVAPTETESVTIDEDEAADRVKLSCTVSTMAV</sequence>
<dbReference type="HOGENOM" id="CLU_1144537_0_0_1"/>
<dbReference type="CDD" id="cd21691">
    <property type="entry name" value="GH2-like_DHX8"/>
    <property type="match status" value="1"/>
</dbReference>
<reference evidence="3" key="1">
    <citation type="journal article" date="2010" name="Genome Biol.">
        <title>Genome sequence of the necrotrophic plant pathogen Pythium ultimum reveals original pathogenicity mechanisms and effector repertoire.</title>
        <authorList>
            <person name="Levesque C.A."/>
            <person name="Brouwer H."/>
            <person name="Cano L."/>
            <person name="Hamilton J.P."/>
            <person name="Holt C."/>
            <person name="Huitema E."/>
            <person name="Raffaele S."/>
            <person name="Robideau G.P."/>
            <person name="Thines M."/>
            <person name="Win J."/>
            <person name="Zerillo M.M."/>
            <person name="Beakes G.W."/>
            <person name="Boore J.L."/>
            <person name="Busam D."/>
            <person name="Dumas B."/>
            <person name="Ferriera S."/>
            <person name="Fuerstenberg S.I."/>
            <person name="Gachon C.M."/>
            <person name="Gaulin E."/>
            <person name="Govers F."/>
            <person name="Grenville-Briggs L."/>
            <person name="Horner N."/>
            <person name="Hostetler J."/>
            <person name="Jiang R.H."/>
            <person name="Johnson J."/>
            <person name="Krajaejun T."/>
            <person name="Lin H."/>
            <person name="Meijer H.J."/>
            <person name="Moore B."/>
            <person name="Morris P."/>
            <person name="Phuntmart V."/>
            <person name="Puiu D."/>
            <person name="Shetty J."/>
            <person name="Stajich J.E."/>
            <person name="Tripathy S."/>
            <person name="Wawra S."/>
            <person name="van West P."/>
            <person name="Whitty B.R."/>
            <person name="Coutinho P.M."/>
            <person name="Henrissat B."/>
            <person name="Martin F."/>
            <person name="Thomas P.D."/>
            <person name="Tyler B.M."/>
            <person name="De Vries R.P."/>
            <person name="Kamoun S."/>
            <person name="Yandell M."/>
            <person name="Tisserat N."/>
            <person name="Buell C.R."/>
        </authorList>
    </citation>
    <scope>NUCLEOTIDE SEQUENCE</scope>
    <source>
        <strain evidence="3">DAOM:BR144</strain>
    </source>
</reference>
<dbReference type="EMBL" id="GL376631">
    <property type="status" value="NOT_ANNOTATED_CDS"/>
    <property type="molecule type" value="Genomic_DNA"/>
</dbReference>
<dbReference type="InParanoid" id="K3WHT0"/>
<dbReference type="EnsemblProtists" id="PYU1_T004522">
    <property type="protein sequence ID" value="PYU1_T004522"/>
    <property type="gene ID" value="PYU1_G004511"/>
</dbReference>
<accession>K3WHT0</accession>
<feature type="region of interest" description="Disordered" evidence="1">
    <location>
        <begin position="71"/>
        <end position="100"/>
    </location>
</feature>
<dbReference type="Proteomes" id="UP000019132">
    <property type="component" value="Unassembled WGS sequence"/>
</dbReference>
<evidence type="ECO:0000313" key="3">
    <source>
        <dbReference type="Proteomes" id="UP000019132"/>
    </source>
</evidence>
<evidence type="ECO:0000256" key="1">
    <source>
        <dbReference type="SAM" id="MobiDB-lite"/>
    </source>
</evidence>
<protein>
    <submittedName>
        <fullName evidence="2">Uncharacterized protein</fullName>
    </submittedName>
</protein>
<organism evidence="2 3">
    <name type="scientific">Globisporangium ultimum (strain ATCC 200006 / CBS 805.95 / DAOM BR144)</name>
    <name type="common">Pythium ultimum</name>
    <dbReference type="NCBI Taxonomy" id="431595"/>
    <lineage>
        <taxon>Eukaryota</taxon>
        <taxon>Sar</taxon>
        <taxon>Stramenopiles</taxon>
        <taxon>Oomycota</taxon>
        <taxon>Peronosporomycetes</taxon>
        <taxon>Pythiales</taxon>
        <taxon>Pythiaceae</taxon>
        <taxon>Globisporangium</taxon>
    </lineage>
</organism>